<keyword evidence="2" id="KW-1185">Reference proteome</keyword>
<comment type="caution">
    <text evidence="1">The sequence shown here is derived from an EMBL/GenBank/DDBJ whole genome shotgun (WGS) entry which is preliminary data.</text>
</comment>
<gene>
    <name evidence="1" type="ORF">HG263_02910</name>
</gene>
<dbReference type="InterPro" id="IPR058040">
    <property type="entry name" value="BW3TFN"/>
</dbReference>
<dbReference type="EMBL" id="JABBPG010000001">
    <property type="protein sequence ID" value="NOU49498.1"/>
    <property type="molecule type" value="Genomic_DNA"/>
</dbReference>
<dbReference type="Proteomes" id="UP000586305">
    <property type="component" value="Unassembled WGS sequence"/>
</dbReference>
<organism evidence="1 2">
    <name type="scientific">Pseudoalteromonas caenipelagi</name>
    <dbReference type="NCBI Taxonomy" id="2726988"/>
    <lineage>
        <taxon>Bacteria</taxon>
        <taxon>Pseudomonadati</taxon>
        <taxon>Pseudomonadota</taxon>
        <taxon>Gammaproteobacteria</taxon>
        <taxon>Alteromonadales</taxon>
        <taxon>Pseudoalteromonadaceae</taxon>
        <taxon>Pseudoalteromonas</taxon>
    </lineage>
</organism>
<dbReference type="Pfam" id="PF25691">
    <property type="entry name" value="BW3TFN"/>
    <property type="match status" value="1"/>
</dbReference>
<accession>A0A849V9B4</accession>
<reference evidence="1 2" key="1">
    <citation type="submission" date="2020-04" db="EMBL/GenBank/DDBJ databases">
        <title>Pseudoalteromonas caenipelagi sp. nov., isolated from a tidal flat.</title>
        <authorList>
            <person name="Park S."/>
            <person name="Yoon J.-H."/>
        </authorList>
    </citation>
    <scope>NUCLEOTIDE SEQUENCE [LARGE SCALE GENOMIC DNA]</scope>
    <source>
        <strain evidence="1 2">JBTF-M23</strain>
    </source>
</reference>
<dbReference type="RefSeq" id="WP_171624567.1">
    <property type="nucleotide sequence ID" value="NZ_JABBPG010000001.1"/>
</dbReference>
<sequence>MAILTRAGRIALAKSIKQEDIYLAWGQGAIEWDNQLPPEQSASTQLTSTLGYRKATRVLYCEVDQENGEIQVPNGRYKIVDYPTPHLYCQFNYDFEDGLSKTVRELGLMVGTKPNADVPNGKPYLLPSEVSQIGTLMLLEHRPAIYRDQGVRESFEFVISF</sequence>
<dbReference type="AlphaFoldDB" id="A0A849V9B4"/>
<name>A0A849V9B4_9GAMM</name>
<proteinExistence type="predicted"/>
<evidence type="ECO:0000313" key="1">
    <source>
        <dbReference type="EMBL" id="NOU49498.1"/>
    </source>
</evidence>
<protein>
    <submittedName>
        <fullName evidence="1">Uncharacterized protein</fullName>
    </submittedName>
</protein>
<evidence type="ECO:0000313" key="2">
    <source>
        <dbReference type="Proteomes" id="UP000586305"/>
    </source>
</evidence>